<sequence>MAVFAHEYPDAQGKSAPAARELVKIIVPEFRFCIDGRTILVNSVDALTLISICFYHSPASVIWKGIKNIDGTKLASDLVGALISINFEREPNSQPTSSTKRYKSDSLQTSPTTPTTFTFGKDFESS</sequence>
<evidence type="ECO:0000313" key="3">
    <source>
        <dbReference type="Proteomes" id="UP000297299"/>
    </source>
</evidence>
<feature type="region of interest" description="Disordered" evidence="1">
    <location>
        <begin position="90"/>
        <end position="126"/>
    </location>
</feature>
<dbReference type="AlphaFoldDB" id="A0A4Y8D5J4"/>
<comment type="caution">
    <text evidence="2">The sequence shown here is derived from an EMBL/GenBank/DDBJ whole genome shotgun (WGS) entry which is preliminary data.</text>
</comment>
<proteinExistence type="predicted"/>
<accession>A0A4Y8D5J4</accession>
<evidence type="ECO:0000313" key="2">
    <source>
        <dbReference type="EMBL" id="TEY64758.1"/>
    </source>
</evidence>
<organism evidence="2 3">
    <name type="scientific">Botryotinia calthae</name>
    <dbReference type="NCBI Taxonomy" id="38488"/>
    <lineage>
        <taxon>Eukaryota</taxon>
        <taxon>Fungi</taxon>
        <taxon>Dikarya</taxon>
        <taxon>Ascomycota</taxon>
        <taxon>Pezizomycotina</taxon>
        <taxon>Leotiomycetes</taxon>
        <taxon>Helotiales</taxon>
        <taxon>Sclerotiniaceae</taxon>
        <taxon>Botryotinia</taxon>
    </lineage>
</organism>
<dbReference type="Proteomes" id="UP000297299">
    <property type="component" value="Unassembled WGS sequence"/>
</dbReference>
<protein>
    <submittedName>
        <fullName evidence="2">Uncharacterized protein</fullName>
    </submittedName>
</protein>
<name>A0A4Y8D5J4_9HELO</name>
<reference evidence="2 3" key="1">
    <citation type="submission" date="2017-11" db="EMBL/GenBank/DDBJ databases">
        <title>Comparative genomics of Botrytis spp.</title>
        <authorList>
            <person name="Valero-Jimenez C.A."/>
            <person name="Tapia P."/>
            <person name="Veloso J."/>
            <person name="Silva-Moreno E."/>
            <person name="Staats M."/>
            <person name="Valdes J.H."/>
            <person name="Van Kan J.A.L."/>
        </authorList>
    </citation>
    <scope>NUCLEOTIDE SEQUENCE [LARGE SCALE GENOMIC DNA]</scope>
    <source>
        <strain evidence="2 3">MUCL2830</strain>
    </source>
</reference>
<dbReference type="EMBL" id="PHWZ01000143">
    <property type="protein sequence ID" value="TEY64758.1"/>
    <property type="molecule type" value="Genomic_DNA"/>
</dbReference>
<gene>
    <name evidence="2" type="ORF">BOTCAL_0143g00130</name>
</gene>
<feature type="compositionally biased region" description="Low complexity" evidence="1">
    <location>
        <begin position="109"/>
        <end position="119"/>
    </location>
</feature>
<keyword evidence="3" id="KW-1185">Reference proteome</keyword>
<evidence type="ECO:0000256" key="1">
    <source>
        <dbReference type="SAM" id="MobiDB-lite"/>
    </source>
</evidence>
<dbReference type="OrthoDB" id="1933717at2759"/>